<reference evidence="2 3" key="1">
    <citation type="submission" date="2017-04" db="EMBL/GenBank/DDBJ databases">
        <authorList>
            <person name="Afonso C.L."/>
            <person name="Miller P.J."/>
            <person name="Scott M.A."/>
            <person name="Spackman E."/>
            <person name="Goraichik I."/>
            <person name="Dimitrov K.M."/>
            <person name="Suarez D.L."/>
            <person name="Swayne D.E."/>
        </authorList>
    </citation>
    <scope>NUCLEOTIDE SEQUENCE [LARGE SCALE GENOMIC DNA]</scope>
    <source>
        <strain evidence="2 3">CGMCC 1.12511</strain>
    </source>
</reference>
<protein>
    <submittedName>
        <fullName evidence="2">Predicted oxidoreductase</fullName>
    </submittedName>
</protein>
<dbReference type="AlphaFoldDB" id="A0A1W2A755"/>
<evidence type="ECO:0000313" key="3">
    <source>
        <dbReference type="Proteomes" id="UP000192634"/>
    </source>
</evidence>
<organism evidence="2 3">
    <name type="scientific">Janibacter indicus</name>
    <dbReference type="NCBI Taxonomy" id="857417"/>
    <lineage>
        <taxon>Bacteria</taxon>
        <taxon>Bacillati</taxon>
        <taxon>Actinomycetota</taxon>
        <taxon>Actinomycetes</taxon>
        <taxon>Micrococcales</taxon>
        <taxon>Intrasporangiaceae</taxon>
        <taxon>Janibacter</taxon>
    </lineage>
</organism>
<dbReference type="PANTHER" id="PTHR43364">
    <property type="entry name" value="NADH-SPECIFIC METHYLGLYOXAL REDUCTASE-RELATED"/>
    <property type="match status" value="1"/>
</dbReference>
<proteinExistence type="predicted"/>
<accession>A0A1W2A755</accession>
<feature type="domain" description="NADP-dependent oxidoreductase" evidence="1">
    <location>
        <begin position="19"/>
        <end position="320"/>
    </location>
</feature>
<dbReference type="InterPro" id="IPR023210">
    <property type="entry name" value="NADP_OxRdtase_dom"/>
</dbReference>
<sequence>MTTFENTMRLSGVDVAIPPLALGTMYWGTDVAVPVAHDLLDMALERGATFVDTANNYAFWREGATGDESEQCLGAWVAARGSAARERVTLATKVGARPARPGGDLSDAMGLRPASVAEQVRASLARLRTDHVDLVYAHIDDDTVPMPEILGGLQQLVTDGLTRAIAASNLTAPRLAEATGAAGDGPRYAALQNRFTYLTPAPTADLSPHVLLDEETVVVARDAGVSLLGYSPLLSGAYTRTDRELPEGFRHSGTQSALSALHDAADAHGLDAGQMVLAWMTQRTDPVIPVVGVSSREQLISAAQAVSTHIEPRVLDALDHTRNGTHR</sequence>
<dbReference type="PANTHER" id="PTHR43364:SF6">
    <property type="entry name" value="OXIDOREDUCTASE-RELATED"/>
    <property type="match status" value="1"/>
</dbReference>
<dbReference type="RefSeq" id="WP_200811179.1">
    <property type="nucleotide sequence ID" value="NZ_FWXN01000005.1"/>
</dbReference>
<dbReference type="Proteomes" id="UP000192634">
    <property type="component" value="Unassembled WGS sequence"/>
</dbReference>
<dbReference type="EMBL" id="FWXN01000005">
    <property type="protein sequence ID" value="SMC56466.1"/>
    <property type="molecule type" value="Genomic_DNA"/>
</dbReference>
<dbReference type="SUPFAM" id="SSF51430">
    <property type="entry name" value="NAD(P)-linked oxidoreductase"/>
    <property type="match status" value="1"/>
</dbReference>
<evidence type="ECO:0000313" key="2">
    <source>
        <dbReference type="EMBL" id="SMC56466.1"/>
    </source>
</evidence>
<dbReference type="Gene3D" id="3.20.20.100">
    <property type="entry name" value="NADP-dependent oxidoreductase domain"/>
    <property type="match status" value="1"/>
</dbReference>
<name>A0A1W2A755_9MICO</name>
<dbReference type="InterPro" id="IPR036812">
    <property type="entry name" value="NAD(P)_OxRdtase_dom_sf"/>
</dbReference>
<evidence type="ECO:0000259" key="1">
    <source>
        <dbReference type="Pfam" id="PF00248"/>
    </source>
</evidence>
<dbReference type="GO" id="GO:0005829">
    <property type="term" value="C:cytosol"/>
    <property type="evidence" value="ECO:0007669"/>
    <property type="project" value="TreeGrafter"/>
</dbReference>
<dbReference type="InterPro" id="IPR050523">
    <property type="entry name" value="AKR_Detox_Biosynth"/>
</dbReference>
<dbReference type="Pfam" id="PF00248">
    <property type="entry name" value="Aldo_ket_red"/>
    <property type="match status" value="1"/>
</dbReference>
<gene>
    <name evidence="2" type="ORF">SAMN06296429_105124</name>
</gene>